<dbReference type="InterPro" id="IPR003593">
    <property type="entry name" value="AAA+_ATPase"/>
</dbReference>
<evidence type="ECO:0000313" key="13">
    <source>
        <dbReference type="Proteomes" id="UP001529421"/>
    </source>
</evidence>
<dbReference type="InterPro" id="IPR027417">
    <property type="entry name" value="P-loop_NTPase"/>
</dbReference>
<feature type="domain" description="ABC transporter" evidence="10">
    <location>
        <begin position="297"/>
        <end position="492"/>
    </location>
</feature>
<evidence type="ECO:0000259" key="11">
    <source>
        <dbReference type="PROSITE" id="PS50928"/>
    </source>
</evidence>
<keyword evidence="5 12" id="KW-0067">ATP-binding</keyword>
<keyword evidence="4" id="KW-0547">Nucleotide-binding</keyword>
<evidence type="ECO:0000256" key="6">
    <source>
        <dbReference type="ARBA" id="ARBA00022989"/>
    </source>
</evidence>
<dbReference type="Gene3D" id="1.10.3720.10">
    <property type="entry name" value="MetI-like"/>
    <property type="match status" value="1"/>
</dbReference>
<comment type="similarity">
    <text evidence="8">Belongs to the binding-protein-dependent transport system permease family.</text>
</comment>
<dbReference type="InterPro" id="IPR035906">
    <property type="entry name" value="MetI-like_sf"/>
</dbReference>
<dbReference type="InterPro" id="IPR000515">
    <property type="entry name" value="MetI-like"/>
</dbReference>
<dbReference type="SMART" id="SM00382">
    <property type="entry name" value="AAA"/>
    <property type="match status" value="1"/>
</dbReference>
<gene>
    <name evidence="12" type="ORF">QUW28_04215</name>
</gene>
<dbReference type="GO" id="GO:0005524">
    <property type="term" value="F:ATP binding"/>
    <property type="evidence" value="ECO:0007669"/>
    <property type="project" value="UniProtKB-KW"/>
</dbReference>
<evidence type="ECO:0000256" key="7">
    <source>
        <dbReference type="ARBA" id="ARBA00023136"/>
    </source>
</evidence>
<feature type="compositionally biased region" description="Basic residues" evidence="9">
    <location>
        <begin position="1"/>
        <end position="11"/>
    </location>
</feature>
<dbReference type="SUPFAM" id="SSF161098">
    <property type="entry name" value="MetI-like"/>
    <property type="match status" value="1"/>
</dbReference>
<feature type="region of interest" description="Disordered" evidence="9">
    <location>
        <begin position="1"/>
        <end position="23"/>
    </location>
</feature>
<feature type="transmembrane region" description="Helical" evidence="8">
    <location>
        <begin position="142"/>
        <end position="165"/>
    </location>
</feature>
<keyword evidence="13" id="KW-1185">Reference proteome</keyword>
<evidence type="ECO:0000256" key="5">
    <source>
        <dbReference type="ARBA" id="ARBA00022840"/>
    </source>
</evidence>
<dbReference type="PROSITE" id="PS50893">
    <property type="entry name" value="ABC_TRANSPORTER_2"/>
    <property type="match status" value="1"/>
</dbReference>
<evidence type="ECO:0000313" key="12">
    <source>
        <dbReference type="EMBL" id="MDM8274703.1"/>
    </source>
</evidence>
<evidence type="ECO:0000259" key="10">
    <source>
        <dbReference type="PROSITE" id="PS50893"/>
    </source>
</evidence>
<dbReference type="InterPro" id="IPR003439">
    <property type="entry name" value="ABC_transporter-like_ATP-bd"/>
</dbReference>
<dbReference type="Gene3D" id="3.40.50.300">
    <property type="entry name" value="P-loop containing nucleotide triphosphate hydrolases"/>
    <property type="match status" value="1"/>
</dbReference>
<name>A0ABT7V879_9ACTN</name>
<reference evidence="12 13" key="2">
    <citation type="submission" date="2023-06" db="EMBL/GenBank/DDBJ databases">
        <authorList>
            <person name="Zeman M."/>
            <person name="Kubasova T."/>
            <person name="Jahodarova E."/>
            <person name="Nykrynova M."/>
            <person name="Rychlik I."/>
        </authorList>
    </citation>
    <scope>NUCLEOTIDE SEQUENCE [LARGE SCALE GENOMIC DNA]</scope>
    <source>
        <strain evidence="12 13">154_Feed</strain>
    </source>
</reference>
<keyword evidence="2 8" id="KW-0813">Transport</keyword>
<dbReference type="PANTHER" id="PTHR42788:SF13">
    <property type="entry name" value="ALIPHATIC SULFONATES IMPORT ATP-BINDING PROTEIN SSUB"/>
    <property type="match status" value="1"/>
</dbReference>
<organism evidence="12 13">
    <name type="scientific">Enorma phocaeensis</name>
    <dbReference type="NCBI Taxonomy" id="1871019"/>
    <lineage>
        <taxon>Bacteria</taxon>
        <taxon>Bacillati</taxon>
        <taxon>Actinomycetota</taxon>
        <taxon>Coriobacteriia</taxon>
        <taxon>Coriobacteriales</taxon>
        <taxon>Coriobacteriaceae</taxon>
        <taxon>Enorma</taxon>
    </lineage>
</organism>
<accession>A0ABT7V879</accession>
<dbReference type="PANTHER" id="PTHR42788">
    <property type="entry name" value="TAURINE IMPORT ATP-BINDING PROTEIN-RELATED"/>
    <property type="match status" value="1"/>
</dbReference>
<sequence length="492" mass="51768">MTGGRGTRRGRREGTGRPSRNTRAHRTGGLALWSVALWLLAWHLAAFALGSELLLPAPLTVATHLVADLAQPSSWERIAFSLARVVAGFAGGMAVAAAGAALAARNRRLEELFAPPITLAKSVPVAAITVLALVWLRSSELSVLVVMLVVVPLSYEALLAGIRACDPRLSEMAEVFRLGWRRRIRFVLFPQLAPALSAACTTGLGMAWKACVAAEIIGIPMGSVGEAFYDAKVHFDTADLFAWTVAVVALSVCMERLLALALRALHAAALRGPAAARRHASDAHRGQQAASASGVALRLRNVSRQFSPSSGLGAVSFDVAPGRPMAVMAPSGTGKTTLLRIVAGLEDADGDVEGTEHARISMVFQEDRLIEGASVLANALLAASPRGSSPDEAIRLLGSLGLGSCLDQPVATCSGGQRRRVALARALLAPHEILLLDEPFAGLDDSARDAAAALVSEREGRACMLVATHDRRDAALLGARVVELHRAREGRP</sequence>
<evidence type="ECO:0000256" key="4">
    <source>
        <dbReference type="ARBA" id="ARBA00022741"/>
    </source>
</evidence>
<keyword evidence="7 8" id="KW-0472">Membrane</keyword>
<evidence type="ECO:0000256" key="9">
    <source>
        <dbReference type="SAM" id="MobiDB-lite"/>
    </source>
</evidence>
<comment type="caution">
    <text evidence="12">The sequence shown here is derived from an EMBL/GenBank/DDBJ whole genome shotgun (WGS) entry which is preliminary data.</text>
</comment>
<feature type="domain" description="ABC transmembrane type-1" evidence="11">
    <location>
        <begin position="78"/>
        <end position="258"/>
    </location>
</feature>
<dbReference type="RefSeq" id="WP_289544809.1">
    <property type="nucleotide sequence ID" value="NZ_JAUDDZ010000004.1"/>
</dbReference>
<keyword evidence="6 8" id="KW-1133">Transmembrane helix</keyword>
<dbReference type="Proteomes" id="UP001529421">
    <property type="component" value="Unassembled WGS sequence"/>
</dbReference>
<dbReference type="Pfam" id="PF00005">
    <property type="entry name" value="ABC_tran"/>
    <property type="match status" value="1"/>
</dbReference>
<dbReference type="InterPro" id="IPR050166">
    <property type="entry name" value="ABC_transporter_ATP-bind"/>
</dbReference>
<dbReference type="EMBL" id="JAUDDZ010000004">
    <property type="protein sequence ID" value="MDM8274703.1"/>
    <property type="molecule type" value="Genomic_DNA"/>
</dbReference>
<protein>
    <submittedName>
        <fullName evidence="12">ATP-binding cassette domain-containing protein</fullName>
    </submittedName>
</protein>
<feature type="transmembrane region" description="Helical" evidence="8">
    <location>
        <begin position="116"/>
        <end position="136"/>
    </location>
</feature>
<dbReference type="Pfam" id="PF00528">
    <property type="entry name" value="BPD_transp_1"/>
    <property type="match status" value="1"/>
</dbReference>
<evidence type="ECO:0000256" key="3">
    <source>
        <dbReference type="ARBA" id="ARBA00022692"/>
    </source>
</evidence>
<feature type="transmembrane region" description="Helical" evidence="8">
    <location>
        <begin position="30"/>
        <end position="49"/>
    </location>
</feature>
<feature type="transmembrane region" description="Helical" evidence="8">
    <location>
        <begin position="78"/>
        <end position="104"/>
    </location>
</feature>
<proteinExistence type="inferred from homology"/>
<dbReference type="PROSITE" id="PS00211">
    <property type="entry name" value="ABC_TRANSPORTER_1"/>
    <property type="match status" value="1"/>
</dbReference>
<evidence type="ECO:0000256" key="1">
    <source>
        <dbReference type="ARBA" id="ARBA00004141"/>
    </source>
</evidence>
<feature type="transmembrane region" description="Helical" evidence="8">
    <location>
        <begin position="186"/>
        <end position="208"/>
    </location>
</feature>
<dbReference type="PROSITE" id="PS50928">
    <property type="entry name" value="ABC_TM1"/>
    <property type="match status" value="1"/>
</dbReference>
<dbReference type="SUPFAM" id="SSF52540">
    <property type="entry name" value="P-loop containing nucleoside triphosphate hydrolases"/>
    <property type="match status" value="1"/>
</dbReference>
<comment type="subcellular location">
    <subcellularLocation>
        <location evidence="8">Cell membrane</location>
        <topology evidence="8">Multi-pass membrane protein</topology>
    </subcellularLocation>
    <subcellularLocation>
        <location evidence="1">Membrane</location>
        <topology evidence="1">Multi-pass membrane protein</topology>
    </subcellularLocation>
</comment>
<evidence type="ECO:0000256" key="8">
    <source>
        <dbReference type="RuleBase" id="RU363032"/>
    </source>
</evidence>
<dbReference type="CDD" id="cd06261">
    <property type="entry name" value="TM_PBP2"/>
    <property type="match status" value="1"/>
</dbReference>
<reference evidence="13" key="1">
    <citation type="submission" date="2023-06" db="EMBL/GenBank/DDBJ databases">
        <title>Identification and characterization of horizontal gene transfer across gut microbiota members of farm animals based on homology search.</title>
        <authorList>
            <person name="Zeman M."/>
            <person name="Kubasova T."/>
            <person name="Jahodarova E."/>
            <person name="Nykrynova M."/>
            <person name="Rychlik I."/>
        </authorList>
    </citation>
    <scope>NUCLEOTIDE SEQUENCE [LARGE SCALE GENOMIC DNA]</scope>
    <source>
        <strain evidence="13">154_Feed</strain>
    </source>
</reference>
<keyword evidence="3 8" id="KW-0812">Transmembrane</keyword>
<dbReference type="InterPro" id="IPR017871">
    <property type="entry name" value="ABC_transporter-like_CS"/>
</dbReference>
<evidence type="ECO:0000256" key="2">
    <source>
        <dbReference type="ARBA" id="ARBA00022448"/>
    </source>
</evidence>
<feature type="transmembrane region" description="Helical" evidence="8">
    <location>
        <begin position="240"/>
        <end position="262"/>
    </location>
</feature>